<reference evidence="1" key="1">
    <citation type="submission" date="2021-02" db="EMBL/GenBank/DDBJ databases">
        <authorList>
            <person name="Nowell W R."/>
        </authorList>
    </citation>
    <scope>NUCLEOTIDE SEQUENCE</scope>
</reference>
<gene>
    <name evidence="1" type="ORF">SMN809_LOCUS23035</name>
</gene>
<accession>A0A8S2SY14</accession>
<evidence type="ECO:0000313" key="2">
    <source>
        <dbReference type="Proteomes" id="UP000676336"/>
    </source>
</evidence>
<feature type="non-terminal residue" evidence="1">
    <location>
        <position position="1"/>
    </location>
</feature>
<comment type="caution">
    <text evidence="1">The sequence shown here is derived from an EMBL/GenBank/DDBJ whole genome shotgun (WGS) entry which is preliminary data.</text>
</comment>
<dbReference type="AlphaFoldDB" id="A0A8S2SY14"/>
<organism evidence="1 2">
    <name type="scientific">Rotaria magnacalcarata</name>
    <dbReference type="NCBI Taxonomy" id="392030"/>
    <lineage>
        <taxon>Eukaryota</taxon>
        <taxon>Metazoa</taxon>
        <taxon>Spiralia</taxon>
        <taxon>Gnathifera</taxon>
        <taxon>Rotifera</taxon>
        <taxon>Eurotatoria</taxon>
        <taxon>Bdelloidea</taxon>
        <taxon>Philodinida</taxon>
        <taxon>Philodinidae</taxon>
        <taxon>Rotaria</taxon>
    </lineage>
</organism>
<protein>
    <submittedName>
        <fullName evidence="1">Uncharacterized protein</fullName>
    </submittedName>
</protein>
<sequence length="64" mass="7673">MLLYNWYPPRYIHSRFPKFFARCISIQVILPWLNDNSDFALIRCLELNERTLDENKIAAETAQL</sequence>
<dbReference type="EMBL" id="CAJOBI010023090">
    <property type="protein sequence ID" value="CAF4228471.1"/>
    <property type="molecule type" value="Genomic_DNA"/>
</dbReference>
<evidence type="ECO:0000313" key="1">
    <source>
        <dbReference type="EMBL" id="CAF4228471.1"/>
    </source>
</evidence>
<proteinExistence type="predicted"/>
<name>A0A8S2SY14_9BILA</name>
<dbReference type="Proteomes" id="UP000676336">
    <property type="component" value="Unassembled WGS sequence"/>
</dbReference>